<dbReference type="RefSeq" id="WP_208242808.1">
    <property type="nucleotide sequence ID" value="NZ_JAGEPF010000012.1"/>
</dbReference>
<gene>
    <name evidence="2" type="ORF">J4709_19695</name>
</gene>
<feature type="region of interest" description="Disordered" evidence="1">
    <location>
        <begin position="49"/>
        <end position="108"/>
    </location>
</feature>
<reference evidence="2 3" key="1">
    <citation type="submission" date="2021-03" db="EMBL/GenBank/DDBJ databases">
        <title>Actinomadura violae sp. nov., isolated from lichen in Thailand.</title>
        <authorList>
            <person name="Kanchanasin P."/>
            <person name="Saeng-In P."/>
            <person name="Phongsopitanun W."/>
            <person name="Yuki M."/>
            <person name="Kudo T."/>
            <person name="Ohkuma M."/>
            <person name="Tanasupawat S."/>
        </authorList>
    </citation>
    <scope>NUCLEOTIDE SEQUENCE [LARGE SCALE GENOMIC DNA]</scope>
    <source>
        <strain evidence="2 3">LCR2-06</strain>
    </source>
</reference>
<organism evidence="2 3">
    <name type="scientific">Actinomadura violacea</name>
    <dbReference type="NCBI Taxonomy" id="2819934"/>
    <lineage>
        <taxon>Bacteria</taxon>
        <taxon>Bacillati</taxon>
        <taxon>Actinomycetota</taxon>
        <taxon>Actinomycetes</taxon>
        <taxon>Streptosporangiales</taxon>
        <taxon>Thermomonosporaceae</taxon>
        <taxon>Actinomadura</taxon>
    </lineage>
</organism>
<protein>
    <submittedName>
        <fullName evidence="2">Uncharacterized protein</fullName>
    </submittedName>
</protein>
<evidence type="ECO:0000313" key="2">
    <source>
        <dbReference type="EMBL" id="MBO2459807.1"/>
    </source>
</evidence>
<evidence type="ECO:0000313" key="3">
    <source>
        <dbReference type="Proteomes" id="UP000680206"/>
    </source>
</evidence>
<dbReference type="EMBL" id="JAGEPF010000012">
    <property type="protein sequence ID" value="MBO2459807.1"/>
    <property type="molecule type" value="Genomic_DNA"/>
</dbReference>
<feature type="compositionally biased region" description="Acidic residues" evidence="1">
    <location>
        <begin position="70"/>
        <end position="79"/>
    </location>
</feature>
<sequence length="149" mass="15596">MRYEVHTPLKGYSGTVADVVFTGGRAVVDGSQRAALAYFHRHGYGILPVEAEPLDSGGSVADAAEPDQTAPDEDGDESDGAGLPGEPEPPTATEQEAERLPKPAKNAPVAAWTAYTAQLLGVTADDLGGKTKVELQELVAEHEKKGTDQ</sequence>
<accession>A0ABS3RSV0</accession>
<comment type="caution">
    <text evidence="2">The sequence shown here is derived from an EMBL/GenBank/DDBJ whole genome shotgun (WGS) entry which is preliminary data.</text>
</comment>
<keyword evidence="3" id="KW-1185">Reference proteome</keyword>
<proteinExistence type="predicted"/>
<dbReference type="Proteomes" id="UP000680206">
    <property type="component" value="Unassembled WGS sequence"/>
</dbReference>
<evidence type="ECO:0000256" key="1">
    <source>
        <dbReference type="SAM" id="MobiDB-lite"/>
    </source>
</evidence>
<name>A0ABS3RSV0_9ACTN</name>